<evidence type="ECO:0000256" key="2">
    <source>
        <dbReference type="SAM" id="SignalP"/>
    </source>
</evidence>
<dbReference type="Pfam" id="PF13505">
    <property type="entry name" value="OMP_b-brl"/>
    <property type="match status" value="1"/>
</dbReference>
<evidence type="ECO:0000313" key="5">
    <source>
        <dbReference type="Proteomes" id="UP000178943"/>
    </source>
</evidence>
<evidence type="ECO:0000313" key="4">
    <source>
        <dbReference type="EMBL" id="OGF59565.1"/>
    </source>
</evidence>
<evidence type="ECO:0000259" key="3">
    <source>
        <dbReference type="Pfam" id="PF13505"/>
    </source>
</evidence>
<sequence>MKSKILFASFICLFMGSSTFIFAETDSNGAAIGFNFGGASLYGSNYAYQYGGEFDYHFKERFSIRTEFGYGSTSSSFQSQGQYFSSVDETTYRLIPVDFSLLYFIPVNEHFSAYIGAGAGYYSLSIKETSIDINIYSQQIQTSETYNLSALAPLICLGFETDITRKLSIFAEAKHFSAKDTLVRNDNTSFSTEQEIQFGGPQIKIGIRFHF</sequence>
<dbReference type="SUPFAM" id="SSF56925">
    <property type="entry name" value="OMPA-like"/>
    <property type="match status" value="1"/>
</dbReference>
<dbReference type="EMBL" id="MFGW01000210">
    <property type="protein sequence ID" value="OGF59565.1"/>
    <property type="molecule type" value="Genomic_DNA"/>
</dbReference>
<proteinExistence type="predicted"/>
<evidence type="ECO:0000256" key="1">
    <source>
        <dbReference type="ARBA" id="ARBA00022729"/>
    </source>
</evidence>
<feature type="domain" description="Outer membrane protein beta-barrel" evidence="3">
    <location>
        <begin position="13"/>
        <end position="191"/>
    </location>
</feature>
<organism evidence="4 5">
    <name type="scientific">Candidatus Fischerbacteria bacterium RBG_13_37_8</name>
    <dbReference type="NCBI Taxonomy" id="1817863"/>
    <lineage>
        <taxon>Bacteria</taxon>
        <taxon>Candidatus Fischeribacteriota</taxon>
    </lineage>
</organism>
<gene>
    <name evidence="4" type="ORF">A2Y62_03765</name>
</gene>
<accession>A0A1F5V854</accession>
<dbReference type="InterPro" id="IPR011250">
    <property type="entry name" value="OMP/PagP_B-barrel"/>
</dbReference>
<dbReference type="Gene3D" id="2.40.160.20">
    <property type="match status" value="1"/>
</dbReference>
<comment type="caution">
    <text evidence="4">The sequence shown here is derived from an EMBL/GenBank/DDBJ whole genome shotgun (WGS) entry which is preliminary data.</text>
</comment>
<feature type="signal peptide" evidence="2">
    <location>
        <begin position="1"/>
        <end position="23"/>
    </location>
</feature>
<dbReference type="InterPro" id="IPR027385">
    <property type="entry name" value="Beta-barrel_OMP"/>
</dbReference>
<dbReference type="AlphaFoldDB" id="A0A1F5V854"/>
<reference evidence="4 5" key="1">
    <citation type="journal article" date="2016" name="Nat. Commun.">
        <title>Thousands of microbial genomes shed light on interconnected biogeochemical processes in an aquifer system.</title>
        <authorList>
            <person name="Anantharaman K."/>
            <person name="Brown C.T."/>
            <person name="Hug L.A."/>
            <person name="Sharon I."/>
            <person name="Castelle C.J."/>
            <person name="Probst A.J."/>
            <person name="Thomas B.C."/>
            <person name="Singh A."/>
            <person name="Wilkins M.J."/>
            <person name="Karaoz U."/>
            <person name="Brodie E.L."/>
            <person name="Williams K.H."/>
            <person name="Hubbard S.S."/>
            <person name="Banfield J.F."/>
        </authorList>
    </citation>
    <scope>NUCLEOTIDE SEQUENCE [LARGE SCALE GENOMIC DNA]</scope>
</reference>
<dbReference type="Proteomes" id="UP000178943">
    <property type="component" value="Unassembled WGS sequence"/>
</dbReference>
<keyword evidence="1 2" id="KW-0732">Signal</keyword>
<feature type="chain" id="PRO_5009521973" description="Outer membrane protein beta-barrel domain-containing protein" evidence="2">
    <location>
        <begin position="24"/>
        <end position="211"/>
    </location>
</feature>
<name>A0A1F5V854_9BACT</name>
<protein>
    <recommendedName>
        <fullName evidence="3">Outer membrane protein beta-barrel domain-containing protein</fullName>
    </recommendedName>
</protein>